<evidence type="ECO:0000313" key="3">
    <source>
        <dbReference type="EMBL" id="TSE30203.1"/>
    </source>
</evidence>
<organism evidence="3 4">
    <name type="scientific">Tepidimonas charontis</name>
    <dbReference type="NCBI Taxonomy" id="2267262"/>
    <lineage>
        <taxon>Bacteria</taxon>
        <taxon>Pseudomonadati</taxon>
        <taxon>Pseudomonadota</taxon>
        <taxon>Betaproteobacteria</taxon>
        <taxon>Burkholderiales</taxon>
        <taxon>Tepidimonas</taxon>
    </lineage>
</organism>
<reference evidence="3 4" key="1">
    <citation type="submission" date="2019-07" db="EMBL/GenBank/DDBJ databases">
        <title>Tepidimonas charontis SPSP-6 draft genome.</title>
        <authorList>
            <person name="Da Costa M.S."/>
            <person name="Froufe H.J.C."/>
            <person name="Egas C."/>
            <person name="Albuquerque L."/>
        </authorList>
    </citation>
    <scope>NUCLEOTIDE SEQUENCE [LARGE SCALE GENOMIC DNA]</scope>
    <source>
        <strain evidence="3 4">SPSP-6</strain>
    </source>
</reference>
<dbReference type="RefSeq" id="WP_161595530.1">
    <property type="nucleotide sequence ID" value="NZ_VJON01000057.1"/>
</dbReference>
<keyword evidence="4" id="KW-1185">Reference proteome</keyword>
<evidence type="ECO:0000259" key="2">
    <source>
        <dbReference type="Pfam" id="PF23831"/>
    </source>
</evidence>
<dbReference type="Proteomes" id="UP000318294">
    <property type="component" value="Unassembled WGS sequence"/>
</dbReference>
<dbReference type="OrthoDB" id="9155470at2"/>
<proteinExistence type="predicted"/>
<dbReference type="EMBL" id="VJON01000057">
    <property type="protein sequence ID" value="TSE30203.1"/>
    <property type="molecule type" value="Genomic_DNA"/>
</dbReference>
<dbReference type="AlphaFoldDB" id="A0A554X338"/>
<accession>A0A554X338</accession>
<keyword evidence="1" id="KW-0812">Transmembrane</keyword>
<evidence type="ECO:0000256" key="1">
    <source>
        <dbReference type="SAM" id="Phobius"/>
    </source>
</evidence>
<keyword evidence="1" id="KW-0472">Membrane</keyword>
<gene>
    <name evidence="3" type="ORF">Tchar_02476</name>
</gene>
<protein>
    <recommendedName>
        <fullName evidence="2">DUF7201 domain-containing protein</fullName>
    </recommendedName>
</protein>
<keyword evidence="1" id="KW-1133">Transmembrane helix</keyword>
<name>A0A554X338_9BURK</name>
<evidence type="ECO:0000313" key="4">
    <source>
        <dbReference type="Proteomes" id="UP000318294"/>
    </source>
</evidence>
<feature type="transmembrane region" description="Helical" evidence="1">
    <location>
        <begin position="120"/>
        <end position="141"/>
    </location>
</feature>
<dbReference type="InterPro" id="IPR055625">
    <property type="entry name" value="DUF7201"/>
</dbReference>
<sequence length="144" mass="16499">MEPIPASEWERYNRGALDMIVHKVGKIDVLVEATRKLEEQHSRLELSITKMADAVTKLTVIEERQTQDRKEMAEMRSMLAEMSRKHDTSIERVMQAVERMEDRVGVLEKAEPMNAQARRWMFGALGLLATIFIYALANILGLKG</sequence>
<comment type="caution">
    <text evidence="3">The sequence shown here is derived from an EMBL/GenBank/DDBJ whole genome shotgun (WGS) entry which is preliminary data.</text>
</comment>
<dbReference type="Pfam" id="PF23831">
    <property type="entry name" value="DUF7201"/>
    <property type="match status" value="1"/>
</dbReference>
<feature type="domain" description="DUF7201" evidence="2">
    <location>
        <begin position="20"/>
        <end position="110"/>
    </location>
</feature>